<evidence type="ECO:0000313" key="1">
    <source>
        <dbReference type="EMBL" id="KAF2722517.1"/>
    </source>
</evidence>
<dbReference type="EMBL" id="MU003782">
    <property type="protein sequence ID" value="KAF2722517.1"/>
    <property type="molecule type" value="Genomic_DNA"/>
</dbReference>
<proteinExistence type="predicted"/>
<protein>
    <submittedName>
        <fullName evidence="1">Uncharacterized protein</fullName>
    </submittedName>
</protein>
<gene>
    <name evidence="1" type="ORF">K431DRAFT_45215</name>
</gene>
<organism evidence="1 2">
    <name type="scientific">Polychaeton citri CBS 116435</name>
    <dbReference type="NCBI Taxonomy" id="1314669"/>
    <lineage>
        <taxon>Eukaryota</taxon>
        <taxon>Fungi</taxon>
        <taxon>Dikarya</taxon>
        <taxon>Ascomycota</taxon>
        <taxon>Pezizomycotina</taxon>
        <taxon>Dothideomycetes</taxon>
        <taxon>Dothideomycetidae</taxon>
        <taxon>Capnodiales</taxon>
        <taxon>Capnodiaceae</taxon>
        <taxon>Polychaeton</taxon>
    </lineage>
</organism>
<name>A0A9P4UNM7_9PEZI</name>
<reference evidence="1" key="1">
    <citation type="journal article" date="2020" name="Stud. Mycol.">
        <title>101 Dothideomycetes genomes: a test case for predicting lifestyles and emergence of pathogens.</title>
        <authorList>
            <person name="Haridas S."/>
            <person name="Albert R."/>
            <person name="Binder M."/>
            <person name="Bloem J."/>
            <person name="Labutti K."/>
            <person name="Salamov A."/>
            <person name="Andreopoulos B."/>
            <person name="Baker S."/>
            <person name="Barry K."/>
            <person name="Bills G."/>
            <person name="Bluhm B."/>
            <person name="Cannon C."/>
            <person name="Castanera R."/>
            <person name="Culley D."/>
            <person name="Daum C."/>
            <person name="Ezra D."/>
            <person name="Gonzalez J."/>
            <person name="Henrissat B."/>
            <person name="Kuo A."/>
            <person name="Liang C."/>
            <person name="Lipzen A."/>
            <person name="Lutzoni F."/>
            <person name="Magnuson J."/>
            <person name="Mondo S."/>
            <person name="Nolan M."/>
            <person name="Ohm R."/>
            <person name="Pangilinan J."/>
            <person name="Park H.-J."/>
            <person name="Ramirez L."/>
            <person name="Alfaro M."/>
            <person name="Sun H."/>
            <person name="Tritt A."/>
            <person name="Yoshinaga Y."/>
            <person name="Zwiers L.-H."/>
            <person name="Turgeon B."/>
            <person name="Goodwin S."/>
            <person name="Spatafora J."/>
            <person name="Crous P."/>
            <person name="Grigoriev I."/>
        </authorList>
    </citation>
    <scope>NUCLEOTIDE SEQUENCE</scope>
    <source>
        <strain evidence="1">CBS 116435</strain>
    </source>
</reference>
<dbReference type="Proteomes" id="UP000799441">
    <property type="component" value="Unassembled WGS sequence"/>
</dbReference>
<dbReference type="AlphaFoldDB" id="A0A9P4UNM7"/>
<accession>A0A9P4UNM7</accession>
<comment type="caution">
    <text evidence="1">The sequence shown here is derived from an EMBL/GenBank/DDBJ whole genome shotgun (WGS) entry which is preliminary data.</text>
</comment>
<evidence type="ECO:0000313" key="2">
    <source>
        <dbReference type="Proteomes" id="UP000799441"/>
    </source>
</evidence>
<keyword evidence="2" id="KW-1185">Reference proteome</keyword>
<sequence>MSQTKKTTIRRLWSSDSITTAQVLTDDCKAVATTGCHTQSVACRINPCIGLLSRILIDVPRRAVKRHISTLVHVVDSLSLTRACKIGTPTAGLKESNSFKIGVRSARIFHAYKTESNLSRHNWHLNRAGGFHMRSRAQVSKSSSTQRKSL</sequence>